<keyword evidence="2" id="KW-0699">rRNA-binding</keyword>
<dbReference type="NCBIfam" id="TIGR01394">
    <property type="entry name" value="TypA_BipA"/>
    <property type="match status" value="1"/>
</dbReference>
<dbReference type="AlphaFoldDB" id="A0A561Q2J5"/>
<dbReference type="InterPro" id="IPR047042">
    <property type="entry name" value="BipA_II"/>
</dbReference>
<name>A0A561Q2J5_9BACT</name>
<dbReference type="Pfam" id="PF00009">
    <property type="entry name" value="GTP_EFTU"/>
    <property type="match status" value="1"/>
</dbReference>
<evidence type="ECO:0000256" key="1">
    <source>
        <dbReference type="ARBA" id="ARBA00023134"/>
    </source>
</evidence>
<dbReference type="CDD" id="cd03691">
    <property type="entry name" value="BipA_TypA_II"/>
    <property type="match status" value="1"/>
</dbReference>
<accession>A0A561Q2J5</accession>
<dbReference type="InterPro" id="IPR035651">
    <property type="entry name" value="BipA_V"/>
</dbReference>
<dbReference type="Pfam" id="PF21018">
    <property type="entry name" value="BipA_C"/>
    <property type="match status" value="1"/>
</dbReference>
<dbReference type="InterPro" id="IPR005225">
    <property type="entry name" value="Small_GTP-bd"/>
</dbReference>
<dbReference type="CDD" id="cd16263">
    <property type="entry name" value="BipA_III"/>
    <property type="match status" value="1"/>
</dbReference>
<evidence type="ECO:0000313" key="4">
    <source>
        <dbReference type="EMBL" id="TWF44591.1"/>
    </source>
</evidence>
<comment type="function">
    <text evidence="2">A 50S ribosomal subunit assembly protein with GTPase activity, required for 50S subunit assembly at low temperatures, may also play a role in translation. Binds GTP and analogs. Binds the 70S ribosome between the 30S and 50S subunits, in a similar position as ribosome-bound EF-G; it contacts a number of ribosomal proteins, both rRNAs and the A-site tRNA.</text>
</comment>
<dbReference type="GO" id="GO:0019843">
    <property type="term" value="F:rRNA binding"/>
    <property type="evidence" value="ECO:0007669"/>
    <property type="project" value="UniProtKB-KW"/>
</dbReference>
<dbReference type="InterPro" id="IPR042116">
    <property type="entry name" value="TypA/BipA_C"/>
</dbReference>
<dbReference type="Pfam" id="PF03144">
    <property type="entry name" value="GTP_EFTU_D2"/>
    <property type="match status" value="1"/>
</dbReference>
<dbReference type="SMART" id="SM00838">
    <property type="entry name" value="EFG_C"/>
    <property type="match status" value="1"/>
</dbReference>
<dbReference type="CDD" id="cd03710">
    <property type="entry name" value="BipA_TypA_C"/>
    <property type="match status" value="1"/>
</dbReference>
<dbReference type="GO" id="GO:0043022">
    <property type="term" value="F:ribosome binding"/>
    <property type="evidence" value="ECO:0007669"/>
    <property type="project" value="UniProtKB-UniRule"/>
</dbReference>
<dbReference type="GO" id="GO:1990904">
    <property type="term" value="C:ribonucleoprotein complex"/>
    <property type="evidence" value="ECO:0007669"/>
    <property type="project" value="TreeGrafter"/>
</dbReference>
<dbReference type="Gene3D" id="2.40.50.250">
    <property type="entry name" value="bipa protein"/>
    <property type="match status" value="1"/>
</dbReference>
<dbReference type="InterPro" id="IPR031157">
    <property type="entry name" value="G_TR_CS"/>
</dbReference>
<keyword evidence="2" id="KW-0820">tRNA-binding</keyword>
<reference evidence="4 5" key="1">
    <citation type="submission" date="2019-06" db="EMBL/GenBank/DDBJ databases">
        <title>Sorghum-associated microbial communities from plants grown in Nebraska, USA.</title>
        <authorList>
            <person name="Schachtman D."/>
        </authorList>
    </citation>
    <scope>NUCLEOTIDE SEQUENCE [LARGE SCALE GENOMIC DNA]</scope>
    <source>
        <strain evidence="4 5">1209</strain>
    </source>
</reference>
<keyword evidence="1 2" id="KW-0342">GTP-binding</keyword>
<proteinExistence type="inferred from homology"/>
<dbReference type="PANTHER" id="PTHR42908:SF8">
    <property type="entry name" value="TR-TYPE G DOMAIN-CONTAINING PROTEIN"/>
    <property type="match status" value="1"/>
</dbReference>
<dbReference type="EC" id="3.6.5.-" evidence="2"/>
<protein>
    <recommendedName>
        <fullName evidence="2">Large ribosomal subunit assembly factor BipA</fullName>
        <ecNumber evidence="2">3.6.5.-</ecNumber>
    </recommendedName>
    <alternativeName>
        <fullName evidence="2">GTP-binding protein BipA</fullName>
    </alternativeName>
</protein>
<dbReference type="SUPFAM" id="SSF50447">
    <property type="entry name" value="Translation proteins"/>
    <property type="match status" value="1"/>
</dbReference>
<dbReference type="SUPFAM" id="SSF54980">
    <property type="entry name" value="EF-G C-terminal domain-like"/>
    <property type="match status" value="2"/>
</dbReference>
<dbReference type="InterPro" id="IPR009000">
    <property type="entry name" value="Transl_B-barrel_sf"/>
</dbReference>
<keyword evidence="2" id="KW-0694">RNA-binding</keyword>
<dbReference type="InterPro" id="IPR048876">
    <property type="entry name" value="BipA_C"/>
</dbReference>
<dbReference type="Gene3D" id="3.40.50.300">
    <property type="entry name" value="P-loop containing nucleotide triphosphate hydrolases"/>
    <property type="match status" value="1"/>
</dbReference>
<dbReference type="InterPro" id="IPR035647">
    <property type="entry name" value="EFG_III/V"/>
</dbReference>
<dbReference type="PRINTS" id="PR00315">
    <property type="entry name" value="ELONGATNFCT"/>
</dbReference>
<dbReference type="PROSITE" id="PS00301">
    <property type="entry name" value="G_TR_1"/>
    <property type="match status" value="1"/>
</dbReference>
<keyword evidence="2" id="KW-0690">Ribosome biogenesis</keyword>
<keyword evidence="2" id="KW-0378">Hydrolase</keyword>
<evidence type="ECO:0000259" key="3">
    <source>
        <dbReference type="PROSITE" id="PS51722"/>
    </source>
</evidence>
<dbReference type="GO" id="GO:0000027">
    <property type="term" value="P:ribosomal large subunit assembly"/>
    <property type="evidence" value="ECO:0007669"/>
    <property type="project" value="UniProtKB-UniRule"/>
</dbReference>
<dbReference type="InterPro" id="IPR000795">
    <property type="entry name" value="T_Tr_GTP-bd_dom"/>
</dbReference>
<feature type="domain" description="Tr-type G" evidence="3">
    <location>
        <begin position="10"/>
        <end position="204"/>
    </location>
</feature>
<dbReference type="CDD" id="cd01891">
    <property type="entry name" value="TypA_BipA"/>
    <property type="match status" value="1"/>
</dbReference>
<dbReference type="InterPro" id="IPR047041">
    <property type="entry name" value="BipA_GTP-bd_dom"/>
</dbReference>
<evidence type="ECO:0000313" key="5">
    <source>
        <dbReference type="Proteomes" id="UP000320811"/>
    </source>
</evidence>
<dbReference type="SUPFAM" id="SSF52540">
    <property type="entry name" value="P-loop containing nucleoside triphosphate hydrolases"/>
    <property type="match status" value="1"/>
</dbReference>
<dbReference type="EMBL" id="VIWO01000001">
    <property type="protein sequence ID" value="TWF44591.1"/>
    <property type="molecule type" value="Genomic_DNA"/>
</dbReference>
<dbReference type="GO" id="GO:0005829">
    <property type="term" value="C:cytosol"/>
    <property type="evidence" value="ECO:0007669"/>
    <property type="project" value="TreeGrafter"/>
</dbReference>
<comment type="caution">
    <text evidence="4">The sequence shown here is derived from an EMBL/GenBank/DDBJ whole genome shotgun (WGS) entry which is preliminary data.</text>
</comment>
<feature type="binding site" evidence="2">
    <location>
        <begin position="22"/>
        <end position="27"/>
    </location>
    <ligand>
        <name>GTP</name>
        <dbReference type="ChEBI" id="CHEBI:37565"/>
    </ligand>
</feature>
<dbReference type="GO" id="GO:0000049">
    <property type="term" value="F:tRNA binding"/>
    <property type="evidence" value="ECO:0007669"/>
    <property type="project" value="UniProtKB-KW"/>
</dbReference>
<dbReference type="FunFam" id="2.40.50.250:FF:000001">
    <property type="entry name" value="GTP-binding protein TypA"/>
    <property type="match status" value="1"/>
</dbReference>
<dbReference type="NCBIfam" id="TIGR00231">
    <property type="entry name" value="small_GTP"/>
    <property type="match status" value="1"/>
</dbReference>
<dbReference type="FunFam" id="3.40.50.300:FF:000055">
    <property type="entry name" value="GTP-binding protein TypA"/>
    <property type="match status" value="1"/>
</dbReference>
<evidence type="ECO:0000256" key="2">
    <source>
        <dbReference type="HAMAP-Rule" id="MF_00849"/>
    </source>
</evidence>
<keyword evidence="2" id="KW-0963">Cytoplasm</keyword>
<dbReference type="InterPro" id="IPR000640">
    <property type="entry name" value="EFG_V-like"/>
</dbReference>
<dbReference type="InterPro" id="IPR004161">
    <property type="entry name" value="EFTu-like_2"/>
</dbReference>
<comment type="catalytic activity">
    <reaction evidence="2">
        <text>GTP + H2O = GDP + phosphate + H(+)</text>
        <dbReference type="Rhea" id="RHEA:19669"/>
        <dbReference type="ChEBI" id="CHEBI:15377"/>
        <dbReference type="ChEBI" id="CHEBI:15378"/>
        <dbReference type="ChEBI" id="CHEBI:37565"/>
        <dbReference type="ChEBI" id="CHEBI:43474"/>
        <dbReference type="ChEBI" id="CHEBI:58189"/>
    </reaction>
</comment>
<sequence length="611" mass="68212">MADSERFKYMNIRNIAIIAHVDHGKTTLVDKILHQTNVFRANQESGELIMDSNDLERERGITIFSKNASVEYKGTKINVIDTPGHADFGGEVERVLKMADGVILLVDAFEGPMPQTRFVLQKALQLHLKPIVVINKVDKANCRPDEVHDAVFELFFNLDATEEQLNFPTFYGSGKNGWFNSSLEQCEDITPLMDGILEYVPEPKTPEGNLQLQITSLDYSSFLGRIAVGKVARASIEEGQWITLMQADGTAKKQKVRELYIFEALGKRKVQKVFAGDICAVVGIEGFNIGDTIADAEAPEALPIISVDEPTMNMLFGINNSPFFGKDGKFVTSRHLRDRLVKETEKNLALRVMDSDSADSFMVYGRGILHLGVLIETMRREGYELTVGQPQVIVKNIDGKKCEPYETLVVDVPQDFASKVIDLVTRRKGEMLIMETKGEMQHLEFEIPSRGLIGLRTQMLTATAGEAVMAHRFNDYKQWKGAIPGRNNGVLIAKEAGTTTAYSLDKLQDRGSFFVDPGEEVYKGMIIGENNKPGDLVVNPNEGKKLTNMRASGTDGAASIAPKILMTLEECMEYIQHDECIEVTPNFIRMRKTILDEEERKRTAKSMKAEA</sequence>
<dbReference type="Pfam" id="PF00679">
    <property type="entry name" value="EFG_C"/>
    <property type="match status" value="1"/>
</dbReference>
<dbReference type="Gene3D" id="2.40.30.10">
    <property type="entry name" value="Translation factors"/>
    <property type="match status" value="1"/>
</dbReference>
<comment type="subunit">
    <text evidence="2">Monomer.</text>
</comment>
<dbReference type="FunFam" id="3.30.70.870:FF:000003">
    <property type="entry name" value="GTP-binding protein TypA"/>
    <property type="match status" value="1"/>
</dbReference>
<comment type="similarity">
    <text evidence="2">Belongs to the TRAFAC class translation factor GTPase superfamily. Classic translation factor GTPase family. BipA subfamily.</text>
</comment>
<keyword evidence="5" id="KW-1185">Reference proteome</keyword>
<dbReference type="HAMAP" id="MF_00849">
    <property type="entry name" value="BipA"/>
    <property type="match status" value="1"/>
</dbReference>
<organism evidence="4 5">
    <name type="scientific">Chitinophaga polysaccharea</name>
    <dbReference type="NCBI Taxonomy" id="1293035"/>
    <lineage>
        <taxon>Bacteria</taxon>
        <taxon>Pseudomonadati</taxon>
        <taxon>Bacteroidota</taxon>
        <taxon>Chitinophagia</taxon>
        <taxon>Chitinophagales</taxon>
        <taxon>Chitinophagaceae</taxon>
        <taxon>Chitinophaga</taxon>
    </lineage>
</organism>
<dbReference type="InterPro" id="IPR047043">
    <property type="entry name" value="BipA_III"/>
</dbReference>
<dbReference type="Gene3D" id="3.30.70.240">
    <property type="match status" value="1"/>
</dbReference>
<dbReference type="GO" id="GO:0005525">
    <property type="term" value="F:GTP binding"/>
    <property type="evidence" value="ECO:0007669"/>
    <property type="project" value="UniProtKB-UniRule"/>
</dbReference>
<dbReference type="PROSITE" id="PS51722">
    <property type="entry name" value="G_TR_2"/>
    <property type="match status" value="1"/>
</dbReference>
<comment type="subcellular location">
    <subcellularLocation>
        <location evidence="2">Cytoplasm</location>
    </subcellularLocation>
    <text evidence="2">Binds to ribosomes.</text>
</comment>
<dbReference type="InterPro" id="IPR027417">
    <property type="entry name" value="P-loop_NTPase"/>
</dbReference>
<dbReference type="GO" id="GO:0003924">
    <property type="term" value="F:GTPase activity"/>
    <property type="evidence" value="ECO:0007669"/>
    <property type="project" value="UniProtKB-UniRule"/>
</dbReference>
<dbReference type="FunFam" id="3.30.70.240:FF:000002">
    <property type="entry name" value="GTP-binding protein TypA"/>
    <property type="match status" value="1"/>
</dbReference>
<dbReference type="Proteomes" id="UP000320811">
    <property type="component" value="Unassembled WGS sequence"/>
</dbReference>
<keyword evidence="2" id="KW-0547">Nucleotide-binding</keyword>
<dbReference type="InterPro" id="IPR006298">
    <property type="entry name" value="BipA"/>
</dbReference>
<dbReference type="PANTHER" id="PTHR42908">
    <property type="entry name" value="TRANSLATION ELONGATION FACTOR-RELATED"/>
    <property type="match status" value="1"/>
</dbReference>
<feature type="binding site" evidence="2">
    <location>
        <begin position="135"/>
        <end position="138"/>
    </location>
    <ligand>
        <name>GTP</name>
        <dbReference type="ChEBI" id="CHEBI:37565"/>
    </ligand>
</feature>
<gene>
    <name evidence="2" type="primary">bipA</name>
    <name evidence="4" type="ORF">FHW36_101511</name>
</gene>
<dbReference type="Gene3D" id="3.30.70.870">
    <property type="entry name" value="Elongation Factor G (Translational Gtpase), domain 3"/>
    <property type="match status" value="1"/>
</dbReference>